<dbReference type="SUPFAM" id="SSF56281">
    <property type="entry name" value="Metallo-hydrolase/oxidoreductase"/>
    <property type="match status" value="1"/>
</dbReference>
<name>X0ZST5_9ZZZZ</name>
<sequence>MKVEILFDKEAMNKDLRIGWGVSFLINQRILFDTGENGHWLLENMRNLKVNIDKIIAVVVSHDHWDHTGGLWEFLENKEGLKVYACPNFSSEFKKKVERLKGKLIETERVTEIVENIFVTGEIAGEYKGKYMPEQALIIRTEKGLTIVTGCSHPGIIKIVGQVKKDFPNMKIYLVFGGFHLIDKNRREVKFIAEKLKEMGIEKVGPTHCTGYDAQLIFKEIYKDDFIFIKTGQTFEIF</sequence>
<dbReference type="GO" id="GO:0016740">
    <property type="term" value="F:transferase activity"/>
    <property type="evidence" value="ECO:0007669"/>
    <property type="project" value="TreeGrafter"/>
</dbReference>
<dbReference type="InterPro" id="IPR036866">
    <property type="entry name" value="RibonucZ/Hydroxyglut_hydro"/>
</dbReference>
<dbReference type="AlphaFoldDB" id="X0ZST5"/>
<evidence type="ECO:0000313" key="2">
    <source>
        <dbReference type="EMBL" id="GAG72885.1"/>
    </source>
</evidence>
<reference evidence="2" key="1">
    <citation type="journal article" date="2014" name="Front. Microbiol.">
        <title>High frequency of phylogenetically diverse reductive dehalogenase-homologous genes in deep subseafloor sedimentary metagenomes.</title>
        <authorList>
            <person name="Kawai M."/>
            <person name="Futagami T."/>
            <person name="Toyoda A."/>
            <person name="Takaki Y."/>
            <person name="Nishi S."/>
            <person name="Hori S."/>
            <person name="Arai W."/>
            <person name="Tsubouchi T."/>
            <person name="Morono Y."/>
            <person name="Uchiyama I."/>
            <person name="Ito T."/>
            <person name="Fujiyama A."/>
            <person name="Inagaki F."/>
            <person name="Takami H."/>
        </authorList>
    </citation>
    <scope>NUCLEOTIDE SEQUENCE</scope>
    <source>
        <strain evidence="2">Expedition CK06-06</strain>
    </source>
</reference>
<dbReference type="Pfam" id="PF00753">
    <property type="entry name" value="Lactamase_B"/>
    <property type="match status" value="1"/>
</dbReference>
<accession>X0ZST5</accession>
<evidence type="ECO:0000259" key="1">
    <source>
        <dbReference type="Pfam" id="PF00753"/>
    </source>
</evidence>
<dbReference type="PANTHER" id="PTHR13754">
    <property type="entry name" value="METALLO-BETA-LACTAMASE SUPERFAMILY PROTEIN"/>
    <property type="match status" value="1"/>
</dbReference>
<dbReference type="CDD" id="cd07713">
    <property type="entry name" value="DHPS-like_MBL-fold"/>
    <property type="match status" value="1"/>
</dbReference>
<feature type="domain" description="Metallo-beta-lactamase" evidence="1">
    <location>
        <begin position="27"/>
        <end position="78"/>
    </location>
</feature>
<dbReference type="EMBL" id="BART01001740">
    <property type="protein sequence ID" value="GAG72885.1"/>
    <property type="molecule type" value="Genomic_DNA"/>
</dbReference>
<dbReference type="Gene3D" id="3.60.15.10">
    <property type="entry name" value="Ribonuclease Z/Hydroxyacylglutathione hydrolase-like"/>
    <property type="match status" value="1"/>
</dbReference>
<dbReference type="PANTHER" id="PTHR13754:SF13">
    <property type="entry name" value="METALLO-BETA-LACTAMASE SUPERFAMILY PROTEIN (AFU_ORTHOLOGUE AFUA_3G07630)"/>
    <property type="match status" value="1"/>
</dbReference>
<dbReference type="InterPro" id="IPR052926">
    <property type="entry name" value="Metallo-beta-lactamase_dom"/>
</dbReference>
<gene>
    <name evidence="2" type="ORF">S01H4_05861</name>
</gene>
<comment type="caution">
    <text evidence="2">The sequence shown here is derived from an EMBL/GenBank/DDBJ whole genome shotgun (WGS) entry which is preliminary data.</text>
</comment>
<organism evidence="2">
    <name type="scientific">marine sediment metagenome</name>
    <dbReference type="NCBI Taxonomy" id="412755"/>
    <lineage>
        <taxon>unclassified sequences</taxon>
        <taxon>metagenomes</taxon>
        <taxon>ecological metagenomes</taxon>
    </lineage>
</organism>
<proteinExistence type="predicted"/>
<dbReference type="InterPro" id="IPR041712">
    <property type="entry name" value="DHPS-like_MBL-fold"/>
</dbReference>
<protein>
    <recommendedName>
        <fullName evidence="1">Metallo-beta-lactamase domain-containing protein</fullName>
    </recommendedName>
</protein>
<dbReference type="InterPro" id="IPR001279">
    <property type="entry name" value="Metallo-B-lactamas"/>
</dbReference>